<dbReference type="EMBL" id="BARV01043602">
    <property type="protein sequence ID" value="GAI64677.1"/>
    <property type="molecule type" value="Genomic_DNA"/>
</dbReference>
<name>X1Q859_9ZZZZ</name>
<feature type="transmembrane region" description="Helical" evidence="1">
    <location>
        <begin position="13"/>
        <end position="31"/>
    </location>
</feature>
<proteinExistence type="predicted"/>
<keyword evidence="1" id="KW-0472">Membrane</keyword>
<protein>
    <submittedName>
        <fullName evidence="2">Uncharacterized protein</fullName>
    </submittedName>
</protein>
<sequence length="38" mass="4367">IADQTSLLVAYRLAAIPVFISFVLFLILRFLDNKKDEL</sequence>
<evidence type="ECO:0000256" key="1">
    <source>
        <dbReference type="SAM" id="Phobius"/>
    </source>
</evidence>
<keyword evidence="1" id="KW-1133">Transmembrane helix</keyword>
<keyword evidence="1" id="KW-0812">Transmembrane</keyword>
<feature type="non-terminal residue" evidence="2">
    <location>
        <position position="1"/>
    </location>
</feature>
<organism evidence="2">
    <name type="scientific">marine sediment metagenome</name>
    <dbReference type="NCBI Taxonomy" id="412755"/>
    <lineage>
        <taxon>unclassified sequences</taxon>
        <taxon>metagenomes</taxon>
        <taxon>ecological metagenomes</taxon>
    </lineage>
</organism>
<comment type="caution">
    <text evidence="2">The sequence shown here is derived from an EMBL/GenBank/DDBJ whole genome shotgun (WGS) entry which is preliminary data.</text>
</comment>
<dbReference type="AlphaFoldDB" id="X1Q859"/>
<accession>X1Q859</accession>
<evidence type="ECO:0000313" key="2">
    <source>
        <dbReference type="EMBL" id="GAI64677.1"/>
    </source>
</evidence>
<gene>
    <name evidence="2" type="ORF">S06H3_65006</name>
</gene>
<reference evidence="2" key="1">
    <citation type="journal article" date="2014" name="Front. Microbiol.">
        <title>High frequency of phylogenetically diverse reductive dehalogenase-homologous genes in deep subseafloor sedimentary metagenomes.</title>
        <authorList>
            <person name="Kawai M."/>
            <person name="Futagami T."/>
            <person name="Toyoda A."/>
            <person name="Takaki Y."/>
            <person name="Nishi S."/>
            <person name="Hori S."/>
            <person name="Arai W."/>
            <person name="Tsubouchi T."/>
            <person name="Morono Y."/>
            <person name="Uchiyama I."/>
            <person name="Ito T."/>
            <person name="Fujiyama A."/>
            <person name="Inagaki F."/>
            <person name="Takami H."/>
        </authorList>
    </citation>
    <scope>NUCLEOTIDE SEQUENCE</scope>
    <source>
        <strain evidence="2">Expedition CK06-06</strain>
    </source>
</reference>